<accession>A0A655W6Q8</accession>
<evidence type="ECO:0000313" key="1">
    <source>
        <dbReference type="EMBL" id="CSB82385.1"/>
    </source>
</evidence>
<evidence type="ECO:0000313" key="2">
    <source>
        <dbReference type="Proteomes" id="UP000046067"/>
    </source>
</evidence>
<dbReference type="EMBL" id="CWQJ01000005">
    <property type="protein sequence ID" value="CSB82385.1"/>
    <property type="molecule type" value="Genomic_DNA"/>
</dbReference>
<sequence>MSVQTLSALMPMPQSCHLAKILRQVTGKLPVCQCCLNGVTLAISKIASRKS</sequence>
<name>A0A655W6Q8_VIBCL</name>
<organism evidence="1 2">
    <name type="scientific">Vibrio cholerae</name>
    <dbReference type="NCBI Taxonomy" id="666"/>
    <lineage>
        <taxon>Bacteria</taxon>
        <taxon>Pseudomonadati</taxon>
        <taxon>Pseudomonadota</taxon>
        <taxon>Gammaproteobacteria</taxon>
        <taxon>Vibrionales</taxon>
        <taxon>Vibrionaceae</taxon>
        <taxon>Vibrio</taxon>
    </lineage>
</organism>
<protein>
    <submittedName>
        <fullName evidence="1">Uncharacterized protein</fullName>
    </submittedName>
</protein>
<gene>
    <name evidence="1" type="ORF">ERS013201_01043</name>
</gene>
<proteinExistence type="predicted"/>
<dbReference type="Proteomes" id="UP000046067">
    <property type="component" value="Unassembled WGS sequence"/>
</dbReference>
<reference evidence="1 2" key="1">
    <citation type="submission" date="2015-07" db="EMBL/GenBank/DDBJ databases">
        <authorList>
            <consortium name="Pathogen Informatics"/>
        </authorList>
    </citation>
    <scope>NUCLEOTIDE SEQUENCE [LARGE SCALE GENOMIC DNA]</scope>
    <source>
        <strain evidence="1 2">A325</strain>
    </source>
</reference>
<dbReference type="AlphaFoldDB" id="A0A655W6Q8"/>